<organism evidence="2 3">
    <name type="scientific">Methylocystis echinoides</name>
    <dbReference type="NCBI Taxonomy" id="29468"/>
    <lineage>
        <taxon>Bacteria</taxon>
        <taxon>Pseudomonadati</taxon>
        <taxon>Pseudomonadota</taxon>
        <taxon>Alphaproteobacteria</taxon>
        <taxon>Hyphomicrobiales</taxon>
        <taxon>Methylocystaceae</taxon>
        <taxon>Methylocystis</taxon>
    </lineage>
</organism>
<dbReference type="AlphaFoldDB" id="A0A9W6LRR8"/>
<dbReference type="EMBL" id="BSEC01000001">
    <property type="protein sequence ID" value="GLI92676.1"/>
    <property type="molecule type" value="Genomic_DNA"/>
</dbReference>
<proteinExistence type="predicted"/>
<reference evidence="2" key="1">
    <citation type="journal article" date="2023" name="Int. J. Syst. Evol. Microbiol.">
        <title>Methylocystis iwaonis sp. nov., a type II methane-oxidizing bacterium from surface soil of a rice paddy field in Japan, and emended description of the genus Methylocystis (ex Whittenbury et al. 1970) Bowman et al. 1993.</title>
        <authorList>
            <person name="Kaise H."/>
            <person name="Sawadogo J.B."/>
            <person name="Alam M.S."/>
            <person name="Ueno C."/>
            <person name="Dianou D."/>
            <person name="Shinjo R."/>
            <person name="Asakawa S."/>
        </authorList>
    </citation>
    <scope>NUCLEOTIDE SEQUENCE</scope>
    <source>
        <strain evidence="2">LMG27198</strain>
    </source>
</reference>
<comment type="caution">
    <text evidence="2">The sequence shown here is derived from an EMBL/GenBank/DDBJ whole genome shotgun (WGS) entry which is preliminary data.</text>
</comment>
<feature type="chain" id="PRO_5040755866" evidence="1">
    <location>
        <begin position="30"/>
        <end position="83"/>
    </location>
</feature>
<keyword evidence="3" id="KW-1185">Reference proteome</keyword>
<dbReference type="Proteomes" id="UP001144323">
    <property type="component" value="Unassembled WGS sequence"/>
</dbReference>
<evidence type="ECO:0000313" key="3">
    <source>
        <dbReference type="Proteomes" id="UP001144323"/>
    </source>
</evidence>
<feature type="signal peptide" evidence="1">
    <location>
        <begin position="1"/>
        <end position="29"/>
    </location>
</feature>
<name>A0A9W6LRR8_9HYPH</name>
<protein>
    <submittedName>
        <fullName evidence="2">Uncharacterized protein</fullName>
    </submittedName>
</protein>
<evidence type="ECO:0000256" key="1">
    <source>
        <dbReference type="SAM" id="SignalP"/>
    </source>
</evidence>
<dbReference type="RefSeq" id="WP_281802024.1">
    <property type="nucleotide sequence ID" value="NZ_BSEC01000001.1"/>
</dbReference>
<sequence>MSSFAISGFAARLALVSALCLTASVAAEARDRVRAVPHHAHEFFAVAPTSAEPEDAPATKSSCFTTNSPMEATKGIRHWSGHC</sequence>
<keyword evidence="1" id="KW-0732">Signal</keyword>
<evidence type="ECO:0000313" key="2">
    <source>
        <dbReference type="EMBL" id="GLI92676.1"/>
    </source>
</evidence>
<accession>A0A9W6LRR8</accession>
<gene>
    <name evidence="2" type="ORF">LMG27198_16680</name>
</gene>